<organism evidence="1 2">
    <name type="scientific">Ceratosolen solmsi marchali</name>
    <dbReference type="NCBI Taxonomy" id="326594"/>
    <lineage>
        <taxon>Eukaryota</taxon>
        <taxon>Metazoa</taxon>
        <taxon>Ecdysozoa</taxon>
        <taxon>Arthropoda</taxon>
        <taxon>Hexapoda</taxon>
        <taxon>Insecta</taxon>
        <taxon>Pterygota</taxon>
        <taxon>Neoptera</taxon>
        <taxon>Endopterygota</taxon>
        <taxon>Hymenoptera</taxon>
        <taxon>Apocrita</taxon>
        <taxon>Proctotrupomorpha</taxon>
        <taxon>Chalcidoidea</taxon>
        <taxon>Agaonidae</taxon>
        <taxon>Agaoninae</taxon>
        <taxon>Ceratosolen</taxon>
    </lineage>
</organism>
<dbReference type="GeneID" id="105364940"/>
<protein>
    <submittedName>
        <fullName evidence="2">Uncharacterized protein LOC105364940</fullName>
    </submittedName>
</protein>
<gene>
    <name evidence="2" type="primary">LOC105364940</name>
</gene>
<evidence type="ECO:0000313" key="1">
    <source>
        <dbReference type="Proteomes" id="UP000695007"/>
    </source>
</evidence>
<proteinExistence type="predicted"/>
<name>A0AAJ7DYP8_9HYME</name>
<dbReference type="Proteomes" id="UP000695007">
    <property type="component" value="Unplaced"/>
</dbReference>
<reference evidence="2" key="1">
    <citation type="submission" date="2025-08" db="UniProtKB">
        <authorList>
            <consortium name="RefSeq"/>
        </authorList>
    </citation>
    <scope>IDENTIFICATION</scope>
</reference>
<dbReference type="KEGG" id="csol:105364940"/>
<evidence type="ECO:0000313" key="2">
    <source>
        <dbReference type="RefSeq" id="XP_011501283.1"/>
    </source>
</evidence>
<dbReference type="AlphaFoldDB" id="A0AAJ7DYP8"/>
<accession>A0AAJ7DYP8</accession>
<dbReference type="RefSeq" id="XP_011501283.1">
    <property type="nucleotide sequence ID" value="XM_011502981.1"/>
</dbReference>
<dbReference type="CTD" id="44125"/>
<keyword evidence="1" id="KW-1185">Reference proteome</keyword>
<sequence>MKNSNCQTIIRSCTLTAMLIAMILIFIGYSHAAAAAKEPPAFFLKIAKSIPRIGRSDNALVANSNGPHDDPWYEDSDQLNEIVKRKIAYTSESDTKNWQHFPLAIEGPPELWRTLAGYSSNDPLHRSLNEFDNGLWPRDKRSSNLQP</sequence>